<keyword evidence="1" id="KW-0521">NADP</keyword>
<dbReference type="Pfam" id="PF05368">
    <property type="entry name" value="NmrA"/>
    <property type="match status" value="1"/>
</dbReference>
<proteinExistence type="predicted"/>
<comment type="caution">
    <text evidence="4">The sequence shown here is derived from an EMBL/GenBank/DDBJ whole genome shotgun (WGS) entry which is preliminary data.</text>
</comment>
<evidence type="ECO:0000259" key="3">
    <source>
        <dbReference type="Pfam" id="PF05368"/>
    </source>
</evidence>
<evidence type="ECO:0000313" key="5">
    <source>
        <dbReference type="Proteomes" id="UP000826271"/>
    </source>
</evidence>
<reference evidence="4" key="1">
    <citation type="submission" date="2019-10" db="EMBL/GenBank/DDBJ databases">
        <authorList>
            <person name="Zhang R."/>
            <person name="Pan Y."/>
            <person name="Wang J."/>
            <person name="Ma R."/>
            <person name="Yu S."/>
        </authorList>
    </citation>
    <scope>NUCLEOTIDE SEQUENCE</scope>
    <source>
        <strain evidence="4">LA-IB0</strain>
        <tissue evidence="4">Leaf</tissue>
    </source>
</reference>
<evidence type="ECO:0000313" key="4">
    <source>
        <dbReference type="EMBL" id="KAG8373217.1"/>
    </source>
</evidence>
<evidence type="ECO:0000256" key="2">
    <source>
        <dbReference type="ARBA" id="ARBA00023002"/>
    </source>
</evidence>
<dbReference type="PANTHER" id="PTHR43349:SF40">
    <property type="entry name" value="PHENYLCOUMARAN BENZYLIC ETHER REDUCTASE-LIKE PROTEIN FI1"/>
    <property type="match status" value="1"/>
</dbReference>
<dbReference type="Proteomes" id="UP000826271">
    <property type="component" value="Unassembled WGS sequence"/>
</dbReference>
<accession>A0AAV6WZV5</accession>
<dbReference type="SUPFAM" id="SSF51735">
    <property type="entry name" value="NAD(P)-binding Rossmann-fold domains"/>
    <property type="match status" value="1"/>
</dbReference>
<dbReference type="Gene3D" id="3.90.25.10">
    <property type="entry name" value="UDP-galactose 4-epimerase, domain 1"/>
    <property type="match status" value="1"/>
</dbReference>
<dbReference type="InterPro" id="IPR036291">
    <property type="entry name" value="NAD(P)-bd_dom_sf"/>
</dbReference>
<dbReference type="GO" id="GO:0016491">
    <property type="term" value="F:oxidoreductase activity"/>
    <property type="evidence" value="ECO:0007669"/>
    <property type="project" value="UniProtKB-KW"/>
</dbReference>
<dbReference type="Gene3D" id="3.40.50.720">
    <property type="entry name" value="NAD(P)-binding Rossmann-like Domain"/>
    <property type="match status" value="1"/>
</dbReference>
<dbReference type="PANTHER" id="PTHR43349">
    <property type="entry name" value="PINORESINOL REDUCTASE-RELATED"/>
    <property type="match status" value="1"/>
</dbReference>
<name>A0AAV6WZV5_9LAMI</name>
<dbReference type="CDD" id="cd05259">
    <property type="entry name" value="PCBER_SDR_a"/>
    <property type="match status" value="1"/>
</dbReference>
<gene>
    <name evidence="4" type="ORF">BUALT_Bualt11G0000600</name>
</gene>
<evidence type="ECO:0000256" key="1">
    <source>
        <dbReference type="ARBA" id="ARBA00022857"/>
    </source>
</evidence>
<keyword evidence="2" id="KW-0560">Oxidoreductase</keyword>
<dbReference type="InterPro" id="IPR045312">
    <property type="entry name" value="PCBER-like"/>
</dbReference>
<protein>
    <recommendedName>
        <fullName evidence="3">NmrA-like domain-containing protein</fullName>
    </recommendedName>
</protein>
<sequence>MGEKSKILIIGATGYLGKFITGTSVKLGHETFALIRETTASNNPDKSKLIDHFTDSGVKLVYGDIYNHESLVDAIKQVDVVISAVSDEEVADQRFIPSEFVADVDRMEAVYPATSRFEEKAKIRRMIETEEIPYTYVVCYNFAGSFLPAFAQSFDGKEPPRDKVIIFGDGNTKEDIATYTMKAVDDPRTLNKILYMRPPANILSFHDLVSMWESKIGKLLGRTYISEDELLKGIQDAPMPRKLNLAIAHCTLVKGANFDFETDTSSGVEASQLYPEVTYTTVDEYLNQFV</sequence>
<dbReference type="InterPro" id="IPR050608">
    <property type="entry name" value="NmrA-type/Isoflavone_red_sf"/>
</dbReference>
<organism evidence="4 5">
    <name type="scientific">Buddleja alternifolia</name>
    <dbReference type="NCBI Taxonomy" id="168488"/>
    <lineage>
        <taxon>Eukaryota</taxon>
        <taxon>Viridiplantae</taxon>
        <taxon>Streptophyta</taxon>
        <taxon>Embryophyta</taxon>
        <taxon>Tracheophyta</taxon>
        <taxon>Spermatophyta</taxon>
        <taxon>Magnoliopsida</taxon>
        <taxon>eudicotyledons</taxon>
        <taxon>Gunneridae</taxon>
        <taxon>Pentapetalae</taxon>
        <taxon>asterids</taxon>
        <taxon>lamiids</taxon>
        <taxon>Lamiales</taxon>
        <taxon>Scrophulariaceae</taxon>
        <taxon>Buddlejeae</taxon>
        <taxon>Buddleja</taxon>
    </lineage>
</organism>
<dbReference type="AlphaFoldDB" id="A0AAV6WZV5"/>
<dbReference type="InterPro" id="IPR008030">
    <property type="entry name" value="NmrA-like"/>
</dbReference>
<dbReference type="EMBL" id="WHWC01000011">
    <property type="protein sequence ID" value="KAG8373217.1"/>
    <property type="molecule type" value="Genomic_DNA"/>
</dbReference>
<feature type="domain" description="NmrA-like" evidence="3">
    <location>
        <begin position="3"/>
        <end position="286"/>
    </location>
</feature>
<keyword evidence="5" id="KW-1185">Reference proteome</keyword>